<dbReference type="InterPro" id="IPR050570">
    <property type="entry name" value="Cell_wall_metabolism_enzyme"/>
</dbReference>
<reference evidence="2 3" key="1">
    <citation type="journal article" date="2015" name="Sci. Rep.">
        <title>Functional and structural properties of a novel cellulosome-like multienzyme complex: efficient glycoside hydrolysis of water-insoluble 7-xylosyl-10-deacetylpaclitaxel.</title>
        <authorList>
            <person name="Dou T.Y."/>
            <person name="Luan H.W."/>
            <person name="Ge G.B."/>
            <person name="Dong M.M."/>
            <person name="Zou H.F."/>
            <person name="He Y.Q."/>
            <person name="Cui P."/>
            <person name="Wang J.Y."/>
            <person name="Hao D.C."/>
            <person name="Yang S.L."/>
            <person name="Yang L."/>
        </authorList>
    </citation>
    <scope>NUCLEOTIDE SEQUENCE [LARGE SCALE GENOMIC DNA]</scope>
    <source>
        <strain evidence="2 3">F16</strain>
    </source>
</reference>
<protein>
    <recommendedName>
        <fullName evidence="1">M23ase beta-sheet core domain-containing protein</fullName>
    </recommendedName>
</protein>
<evidence type="ECO:0000259" key="1">
    <source>
        <dbReference type="Pfam" id="PF01551"/>
    </source>
</evidence>
<dbReference type="Gene3D" id="2.70.70.10">
    <property type="entry name" value="Glucose Permease (Domain IIA)"/>
    <property type="match status" value="1"/>
</dbReference>
<organism evidence="2 3">
    <name type="scientific">Cellulosimicrobium cellulans F16</name>
    <dbReference type="NCBI Taxonomy" id="1350482"/>
    <lineage>
        <taxon>Bacteria</taxon>
        <taxon>Bacillati</taxon>
        <taxon>Actinomycetota</taxon>
        <taxon>Actinomycetes</taxon>
        <taxon>Micrococcales</taxon>
        <taxon>Promicromonosporaceae</taxon>
        <taxon>Cellulosimicrobium</taxon>
    </lineage>
</organism>
<dbReference type="CDD" id="cd12797">
    <property type="entry name" value="M23_peptidase"/>
    <property type="match status" value="1"/>
</dbReference>
<dbReference type="GO" id="GO:0004222">
    <property type="term" value="F:metalloendopeptidase activity"/>
    <property type="evidence" value="ECO:0007669"/>
    <property type="project" value="TreeGrafter"/>
</dbReference>
<dbReference type="AlphaFoldDB" id="A0A0M0F5Z0"/>
<dbReference type="InterPro" id="IPR016047">
    <property type="entry name" value="M23ase_b-sheet_dom"/>
</dbReference>
<proteinExistence type="predicted"/>
<dbReference type="EMBL" id="ATNL01000010">
    <property type="protein sequence ID" value="KON72908.1"/>
    <property type="molecule type" value="Genomic_DNA"/>
</dbReference>
<evidence type="ECO:0000313" key="3">
    <source>
        <dbReference type="Proteomes" id="UP000037387"/>
    </source>
</evidence>
<accession>A0A0M0F5Z0</accession>
<dbReference type="PANTHER" id="PTHR21666">
    <property type="entry name" value="PEPTIDASE-RELATED"/>
    <property type="match status" value="1"/>
</dbReference>
<gene>
    <name evidence="2" type="ORF">M768_20155</name>
</gene>
<dbReference type="PATRIC" id="fig|1350482.3.peg.2814"/>
<dbReference type="Pfam" id="PF01551">
    <property type="entry name" value="Peptidase_M23"/>
    <property type="match status" value="1"/>
</dbReference>
<dbReference type="Proteomes" id="UP000037387">
    <property type="component" value="Unassembled WGS sequence"/>
</dbReference>
<evidence type="ECO:0000313" key="2">
    <source>
        <dbReference type="EMBL" id="KON72908.1"/>
    </source>
</evidence>
<name>A0A0M0F5Z0_CELCE</name>
<feature type="domain" description="M23ase beta-sheet core" evidence="1">
    <location>
        <begin position="130"/>
        <end position="190"/>
    </location>
</feature>
<dbReference type="PANTHER" id="PTHR21666:SF270">
    <property type="entry name" value="MUREIN HYDROLASE ACTIVATOR ENVC"/>
    <property type="match status" value="1"/>
</dbReference>
<keyword evidence="3" id="KW-1185">Reference proteome</keyword>
<sequence length="233" mass="24348">MVRTPGARGGHVAGPVELGLPFTGTWLVQNSPARRVPSHGTHLFATTYAIDFVAVRGRRTADVRDWRTALGAEPPERFLAFGLPVLAPAPGAVVAVHDGEPDHEARRSPSALLGYALTQASRARAGGAALAGNHVVLALDAPGVFVVLTHLRRGSVAVRPGQRLTTGDVVGRCGNSGNSTQPHVHVQVMDGPDAHVAHGRPLAFRDYREHGRDGRTGTVALGVPVEGAVVEPA</sequence>
<dbReference type="InterPro" id="IPR011055">
    <property type="entry name" value="Dup_hybrid_motif"/>
</dbReference>
<comment type="caution">
    <text evidence="2">The sequence shown here is derived from an EMBL/GenBank/DDBJ whole genome shotgun (WGS) entry which is preliminary data.</text>
</comment>
<dbReference type="SUPFAM" id="SSF51261">
    <property type="entry name" value="Duplicated hybrid motif"/>
    <property type="match status" value="1"/>
</dbReference>